<organism evidence="1 2">
    <name type="scientific">Salibacterium salarium</name>
    <dbReference type="NCBI Taxonomy" id="284579"/>
    <lineage>
        <taxon>Bacteria</taxon>
        <taxon>Bacillati</taxon>
        <taxon>Bacillota</taxon>
        <taxon>Bacilli</taxon>
        <taxon>Bacillales</taxon>
        <taxon>Bacillaceae</taxon>
    </lineage>
</organism>
<accession>A0A3R9P3K3</accession>
<comment type="caution">
    <text evidence="1">The sequence shown here is derived from an EMBL/GenBank/DDBJ whole genome shotgun (WGS) entry which is preliminary data.</text>
</comment>
<name>A0A3R9P3K3_9BACI</name>
<keyword evidence="2" id="KW-1185">Reference proteome</keyword>
<evidence type="ECO:0008006" key="3">
    <source>
        <dbReference type="Google" id="ProtNLM"/>
    </source>
</evidence>
<dbReference type="Gene3D" id="3.30.70.1950">
    <property type="match status" value="1"/>
</dbReference>
<dbReference type="Proteomes" id="UP000275076">
    <property type="component" value="Unassembled WGS sequence"/>
</dbReference>
<dbReference type="OrthoDB" id="2085234at2"/>
<dbReference type="InterPro" id="IPR038471">
    <property type="entry name" value="MecA_C_sf"/>
</dbReference>
<dbReference type="RefSeq" id="WP_125557560.1">
    <property type="nucleotide sequence ID" value="NZ_RBVX01000018.1"/>
</dbReference>
<evidence type="ECO:0000313" key="1">
    <source>
        <dbReference type="EMBL" id="RSL32079.1"/>
    </source>
</evidence>
<dbReference type="EMBL" id="RBVX01000018">
    <property type="protein sequence ID" value="RSL32079.1"/>
    <property type="molecule type" value="Genomic_DNA"/>
</dbReference>
<reference evidence="1 2" key="1">
    <citation type="submission" date="2018-10" db="EMBL/GenBank/DDBJ databases">
        <title>Draft genome sequence of Bacillus salarius IM0101, isolated from a hypersaline soil in Inner Mongolia, China.</title>
        <authorList>
            <person name="Yamprayoonswat W."/>
            <person name="Boonvisut S."/>
            <person name="Jumpathong W."/>
            <person name="Sittihan S."/>
            <person name="Ruangsuj P."/>
            <person name="Wanthongcharoen S."/>
            <person name="Thongpramul N."/>
            <person name="Pimmason S."/>
            <person name="Yu B."/>
            <person name="Yasawong M."/>
        </authorList>
    </citation>
    <scope>NUCLEOTIDE SEQUENCE [LARGE SCALE GENOMIC DNA]</scope>
    <source>
        <strain evidence="1 2">IM0101</strain>
    </source>
</reference>
<sequence>MELYTWPEDRVKVLIDKNELFENGLDPHDGFVSNQKAELFFAKILRTICNHFNWSTNIQIEAEIRESVQDAVFLIIDCLDEQGDKMPLKQSESQSVLFRFAREEDVEAFAKRAQHHGITGGSFIVFDPCYYLLFDPAVMDDGWSTFVMLLEEYGERSPLDPDYVRNNGIVVNNDTALQFIAARYE</sequence>
<gene>
    <name evidence="1" type="ORF">D7Z54_17950</name>
</gene>
<evidence type="ECO:0000313" key="2">
    <source>
        <dbReference type="Proteomes" id="UP000275076"/>
    </source>
</evidence>
<protein>
    <recommendedName>
        <fullName evidence="3">Adapter protein MecA 1/2</fullName>
    </recommendedName>
</protein>
<dbReference type="AlphaFoldDB" id="A0A3R9P3K3"/>
<proteinExistence type="predicted"/>